<proteinExistence type="predicted"/>
<dbReference type="AlphaFoldDB" id="A0A842HBB2"/>
<dbReference type="RefSeq" id="WP_185674752.1">
    <property type="nucleotide sequence ID" value="NZ_JACHVB010000014.1"/>
</dbReference>
<sequence length="109" mass="12472">MSSIGGVSNDTQTRIEAKLDHLSRQVATLSELVSSQHTPATKCTLMVEELAERWSLCPEAVRRLVRDKQLRSLRDFRPYRFTLKEVLDFENNDAPRMRGLGSKRKGGRK</sequence>
<comment type="caution">
    <text evidence="1">The sequence shown here is derived from an EMBL/GenBank/DDBJ whole genome shotgun (WGS) entry which is preliminary data.</text>
</comment>
<name>A0A842HBB2_9BACT</name>
<accession>A0A842HBB2</accession>
<gene>
    <name evidence="1" type="ORF">H5P28_05710</name>
</gene>
<evidence type="ECO:0000313" key="2">
    <source>
        <dbReference type="Proteomes" id="UP000546464"/>
    </source>
</evidence>
<evidence type="ECO:0000313" key="1">
    <source>
        <dbReference type="EMBL" id="MBC2593753.1"/>
    </source>
</evidence>
<organism evidence="1 2">
    <name type="scientific">Ruficoccus amylovorans</name>
    <dbReference type="NCBI Taxonomy" id="1804625"/>
    <lineage>
        <taxon>Bacteria</taxon>
        <taxon>Pseudomonadati</taxon>
        <taxon>Verrucomicrobiota</taxon>
        <taxon>Opitutia</taxon>
        <taxon>Puniceicoccales</taxon>
        <taxon>Cerasicoccaceae</taxon>
        <taxon>Ruficoccus</taxon>
    </lineage>
</organism>
<dbReference type="EMBL" id="JACHVB010000014">
    <property type="protein sequence ID" value="MBC2593753.1"/>
    <property type="molecule type" value="Genomic_DNA"/>
</dbReference>
<dbReference type="Proteomes" id="UP000546464">
    <property type="component" value="Unassembled WGS sequence"/>
</dbReference>
<protein>
    <submittedName>
        <fullName evidence="1">Helix-turn-helix domain-containing protein</fullName>
    </submittedName>
</protein>
<keyword evidence="2" id="KW-1185">Reference proteome</keyword>
<reference evidence="1 2" key="1">
    <citation type="submission" date="2020-07" db="EMBL/GenBank/DDBJ databases">
        <authorList>
            <person name="Feng X."/>
        </authorList>
    </citation>
    <scope>NUCLEOTIDE SEQUENCE [LARGE SCALE GENOMIC DNA]</scope>
    <source>
        <strain evidence="1 2">JCM31066</strain>
    </source>
</reference>